<dbReference type="RefSeq" id="WP_114641138.1">
    <property type="nucleotide sequence ID" value="NZ_JAACIO010000002.1"/>
</dbReference>
<accession>A0ABX9KK91</accession>
<evidence type="ECO:0000313" key="3">
    <source>
        <dbReference type="Proteomes" id="UP000263486"/>
    </source>
</evidence>
<gene>
    <name evidence="2" type="ORF">DYH56_01795</name>
</gene>
<dbReference type="Proteomes" id="UP000263486">
    <property type="component" value="Unassembled WGS sequence"/>
</dbReference>
<feature type="chain" id="PRO_5046052508" description="Porin" evidence="1">
    <location>
        <begin position="22"/>
        <end position="321"/>
    </location>
</feature>
<keyword evidence="1" id="KW-0732">Signal</keyword>
<dbReference type="EMBL" id="QUAJ01000002">
    <property type="protein sequence ID" value="REI42906.1"/>
    <property type="molecule type" value="Genomic_DNA"/>
</dbReference>
<keyword evidence="3" id="KW-1185">Reference proteome</keyword>
<organism evidence="2 3">
    <name type="scientific">Psychrilyobacter piezotolerans</name>
    <dbReference type="NCBI Taxonomy" id="2293438"/>
    <lineage>
        <taxon>Bacteria</taxon>
        <taxon>Fusobacteriati</taxon>
        <taxon>Fusobacteriota</taxon>
        <taxon>Fusobacteriia</taxon>
        <taxon>Fusobacteriales</taxon>
        <taxon>Fusobacteriaceae</taxon>
        <taxon>Psychrilyobacter</taxon>
    </lineage>
</organism>
<name>A0ABX9KK91_9FUSO</name>
<evidence type="ECO:0000313" key="2">
    <source>
        <dbReference type="EMBL" id="REI42906.1"/>
    </source>
</evidence>
<proteinExistence type="predicted"/>
<evidence type="ECO:0000256" key="1">
    <source>
        <dbReference type="SAM" id="SignalP"/>
    </source>
</evidence>
<feature type="signal peptide" evidence="1">
    <location>
        <begin position="1"/>
        <end position="21"/>
    </location>
</feature>
<evidence type="ECO:0008006" key="4">
    <source>
        <dbReference type="Google" id="ProtNLM"/>
    </source>
</evidence>
<sequence>MNIKKIVVLTGLVTMGMVSFAMEDSDAEVLKTKEQKESSIFNINDRVRFDENRLEINGNLHLSENNRLEMRLRHYSNVGYGDFGDTRDSGNTAGDSTEMRFRLHTQTSVEGMIIRTELKTNTYGSGDVGNQQYFRVQPTWHLFTDVEGLSSHLRAGIAFQHTSPETEDTTNDYLFTSSFENFYTINDYLAVEGNIYYDYTFVGDGSDDYNNVNIEAYVYADYPLYNAGNGIKLEALLEGGFDPYSFGARHFDDLNNVSGSGVEGHETYVLYAEPSIQVSKLLDENNLIYLKGGYYVEQNDENSTGKADDTAFIRFGYTSKF</sequence>
<comment type="caution">
    <text evidence="2">The sequence shown here is derived from an EMBL/GenBank/DDBJ whole genome shotgun (WGS) entry which is preliminary data.</text>
</comment>
<reference evidence="2 3" key="1">
    <citation type="submission" date="2018-08" db="EMBL/GenBank/DDBJ databases">
        <title>Draft genome sequence of Psychrilyobacter sp. strain SD5 isolated from Black Sea water.</title>
        <authorList>
            <person name="Yadav S."/>
            <person name="Villanueva L."/>
            <person name="Damste J.S.S."/>
        </authorList>
    </citation>
    <scope>NUCLEOTIDE SEQUENCE [LARGE SCALE GENOMIC DNA]</scope>
    <source>
        <strain evidence="2 3">SD5</strain>
    </source>
</reference>
<protein>
    <recommendedName>
        <fullName evidence="4">Porin</fullName>
    </recommendedName>
</protein>